<keyword evidence="4" id="KW-1185">Reference proteome</keyword>
<sequence length="150" mass="16548">MAKSADPVRSLRVRPTANPDSAGICVPISGFCDRGERKRELIKHGLIPLRTKRSVPSRAVSDYLSRRRETRKRTPNRDTSTVLRIVTAPTTTTTTTTTKTNAECTLCTVHCASRSMHFPALGFCRSEIEVGSGGGPERMSRVLSRTFGER</sequence>
<evidence type="ECO:0000256" key="1">
    <source>
        <dbReference type="SAM" id="MobiDB-lite"/>
    </source>
</evidence>
<evidence type="ECO:0000313" key="3">
    <source>
        <dbReference type="EnsemblMetazoa" id="ASIC019117-PA"/>
    </source>
</evidence>
<dbReference type="Proteomes" id="UP000030765">
    <property type="component" value="Unassembled WGS sequence"/>
</dbReference>
<feature type="region of interest" description="Disordered" evidence="1">
    <location>
        <begin position="57"/>
        <end position="77"/>
    </location>
</feature>
<evidence type="ECO:0000313" key="2">
    <source>
        <dbReference type="EMBL" id="KFB51063.1"/>
    </source>
</evidence>
<dbReference type="VEuPathDB" id="VectorBase:ASIC019117"/>
<dbReference type="AlphaFoldDB" id="A0A084WLG9"/>
<gene>
    <name evidence="2" type="ORF">ZHAS_00019117</name>
</gene>
<proteinExistence type="predicted"/>
<protein>
    <submittedName>
        <fullName evidence="2 3">Uncharacterized protein</fullName>
    </submittedName>
</protein>
<evidence type="ECO:0000313" key="4">
    <source>
        <dbReference type="Proteomes" id="UP000030765"/>
    </source>
</evidence>
<name>A0A084WLG9_ANOSI</name>
<reference evidence="2 4" key="1">
    <citation type="journal article" date="2014" name="BMC Genomics">
        <title>Genome sequence of Anopheles sinensis provides insight into genetics basis of mosquito competence for malaria parasites.</title>
        <authorList>
            <person name="Zhou D."/>
            <person name="Zhang D."/>
            <person name="Ding G."/>
            <person name="Shi L."/>
            <person name="Hou Q."/>
            <person name="Ye Y."/>
            <person name="Xu Y."/>
            <person name="Zhou H."/>
            <person name="Xiong C."/>
            <person name="Li S."/>
            <person name="Yu J."/>
            <person name="Hong S."/>
            <person name="Yu X."/>
            <person name="Zou P."/>
            <person name="Chen C."/>
            <person name="Chang X."/>
            <person name="Wang W."/>
            <person name="Lv Y."/>
            <person name="Sun Y."/>
            <person name="Ma L."/>
            <person name="Shen B."/>
            <person name="Zhu C."/>
        </authorList>
    </citation>
    <scope>NUCLEOTIDE SEQUENCE [LARGE SCALE GENOMIC DNA]</scope>
</reference>
<accession>A0A084WLG9</accession>
<organism evidence="2">
    <name type="scientific">Anopheles sinensis</name>
    <name type="common">Mosquito</name>
    <dbReference type="NCBI Taxonomy" id="74873"/>
    <lineage>
        <taxon>Eukaryota</taxon>
        <taxon>Metazoa</taxon>
        <taxon>Ecdysozoa</taxon>
        <taxon>Arthropoda</taxon>
        <taxon>Hexapoda</taxon>
        <taxon>Insecta</taxon>
        <taxon>Pterygota</taxon>
        <taxon>Neoptera</taxon>
        <taxon>Endopterygota</taxon>
        <taxon>Diptera</taxon>
        <taxon>Nematocera</taxon>
        <taxon>Culicoidea</taxon>
        <taxon>Culicidae</taxon>
        <taxon>Anophelinae</taxon>
        <taxon>Anopheles</taxon>
    </lineage>
</organism>
<dbReference type="EnsemblMetazoa" id="ASIC019117-RA">
    <property type="protein sequence ID" value="ASIC019117-PA"/>
    <property type="gene ID" value="ASIC019117"/>
</dbReference>
<dbReference type="EMBL" id="ATLV01024241">
    <property type="status" value="NOT_ANNOTATED_CDS"/>
    <property type="molecule type" value="Genomic_DNA"/>
</dbReference>
<reference evidence="3" key="2">
    <citation type="submission" date="2020-05" db="UniProtKB">
        <authorList>
            <consortium name="EnsemblMetazoa"/>
        </authorList>
    </citation>
    <scope>IDENTIFICATION</scope>
</reference>
<dbReference type="EMBL" id="KE525350">
    <property type="protein sequence ID" value="KFB51063.1"/>
    <property type="molecule type" value="Genomic_DNA"/>
</dbReference>